<dbReference type="Gene3D" id="3.40.50.300">
    <property type="entry name" value="P-loop containing nucleotide triphosphate hydrolases"/>
    <property type="match status" value="1"/>
</dbReference>
<evidence type="ECO:0000313" key="2">
    <source>
        <dbReference type="Proteomes" id="UP000078225"/>
    </source>
</evidence>
<dbReference type="GO" id="GO:0005524">
    <property type="term" value="F:ATP binding"/>
    <property type="evidence" value="ECO:0007669"/>
    <property type="project" value="UniProtKB-KW"/>
</dbReference>
<keyword evidence="2" id="KW-1185">Reference proteome</keyword>
<dbReference type="EMBL" id="LYRP01000001">
    <property type="protein sequence ID" value="OAT78998.1"/>
    <property type="molecule type" value="Genomic_DNA"/>
</dbReference>
<dbReference type="RefSeq" id="WP_064595069.1">
    <property type="nucleotide sequence ID" value="NZ_CP134782.1"/>
</dbReference>
<dbReference type="OrthoDB" id="6494800at2"/>
<organism evidence="1 2">
    <name type="scientific">Mangrovibacter phragmitis</name>
    <dbReference type="NCBI Taxonomy" id="1691903"/>
    <lineage>
        <taxon>Bacteria</taxon>
        <taxon>Pseudomonadati</taxon>
        <taxon>Pseudomonadota</taxon>
        <taxon>Gammaproteobacteria</taxon>
        <taxon>Enterobacterales</taxon>
        <taxon>Enterobacteriaceae</taxon>
        <taxon>Mangrovibacter</taxon>
    </lineage>
</organism>
<comment type="caution">
    <text evidence="1">The sequence shown here is derived from an EMBL/GenBank/DDBJ whole genome shotgun (WGS) entry which is preliminary data.</text>
</comment>
<keyword evidence="1" id="KW-0547">Nucleotide-binding</keyword>
<proteinExistence type="predicted"/>
<sequence length="243" mass="26703">MNQPNSPLIAIIGSDGSGKSTVSEHLIVYVKKYGPAVKVHLGKQAGNVGRAVSQLPLIGKVFGKSIASNTKKIKSAKAEVNLLPALVIYSFVLRRLWRFRRMLAFRRQGLIILADRYPQDQIPGAYDGTSFPVETKGSRFVQWLAGKESNAFHWMASYKPDLVIKLNVDLDVACARKPDHRRESLAKKIAITPQLTFSGADIVNIDANKPVDQVIAAAEAAIAQFMQSRGYSCSKNIEPATIR</sequence>
<accession>A0A1B7L9H8</accession>
<dbReference type="AlphaFoldDB" id="A0A1B7L9H8"/>
<gene>
    <name evidence="1" type="ORF">A9B99_04705</name>
</gene>
<keyword evidence="1" id="KW-0067">ATP-binding</keyword>
<reference evidence="2" key="1">
    <citation type="submission" date="2016-05" db="EMBL/GenBank/DDBJ databases">
        <authorList>
            <person name="Behera P."/>
            <person name="Vaishampayan P."/>
            <person name="Singh N."/>
            <person name="Raina V."/>
            <person name="Suar M."/>
            <person name="Pattnaik A."/>
            <person name="Rastogi G."/>
        </authorList>
    </citation>
    <scope>NUCLEOTIDE SEQUENCE [LARGE SCALE GENOMIC DNA]</scope>
    <source>
        <strain evidence="2">MP23</strain>
    </source>
</reference>
<protein>
    <submittedName>
        <fullName evidence="1">ATP-binding protein</fullName>
    </submittedName>
</protein>
<name>A0A1B7L9H8_9ENTR</name>
<dbReference type="Proteomes" id="UP000078225">
    <property type="component" value="Unassembled WGS sequence"/>
</dbReference>
<dbReference type="SUPFAM" id="SSF52540">
    <property type="entry name" value="P-loop containing nucleoside triphosphate hydrolases"/>
    <property type="match status" value="1"/>
</dbReference>
<evidence type="ECO:0000313" key="1">
    <source>
        <dbReference type="EMBL" id="OAT78998.1"/>
    </source>
</evidence>
<dbReference type="STRING" id="1691903.A9B99_04705"/>
<dbReference type="InterPro" id="IPR027417">
    <property type="entry name" value="P-loop_NTPase"/>
</dbReference>